<dbReference type="PROSITE" id="PS50011">
    <property type="entry name" value="PROTEIN_KINASE_DOM"/>
    <property type="match status" value="1"/>
</dbReference>
<feature type="domain" description="Protein kinase" evidence="10">
    <location>
        <begin position="31"/>
        <end position="320"/>
    </location>
</feature>
<dbReference type="Gene3D" id="1.10.510.10">
    <property type="entry name" value="Transferase(Phosphotransferase) domain 1"/>
    <property type="match status" value="1"/>
</dbReference>
<evidence type="ECO:0000313" key="11">
    <source>
        <dbReference type="EMBL" id="KAK2075614.1"/>
    </source>
</evidence>
<evidence type="ECO:0000256" key="5">
    <source>
        <dbReference type="ARBA" id="ARBA00022777"/>
    </source>
</evidence>
<comment type="caution">
    <text evidence="11">The sequence shown here is derived from an EMBL/GenBank/DDBJ whole genome shotgun (WGS) entry which is preliminary data.</text>
</comment>
<keyword evidence="6 7" id="KW-0067">ATP-binding</keyword>
<dbReference type="FunFam" id="3.30.200.20:FF:000046">
    <property type="entry name" value="Mitogen-activated protein kinase"/>
    <property type="match status" value="1"/>
</dbReference>
<dbReference type="SUPFAM" id="SSF56112">
    <property type="entry name" value="Protein kinase-like (PK-like)"/>
    <property type="match status" value="1"/>
</dbReference>
<evidence type="ECO:0000256" key="9">
    <source>
        <dbReference type="RuleBase" id="RU361165"/>
    </source>
</evidence>
<gene>
    <name evidence="11" type="ORF">QBZ16_001722</name>
</gene>
<evidence type="ECO:0000256" key="1">
    <source>
        <dbReference type="ARBA" id="ARBA00008832"/>
    </source>
</evidence>
<dbReference type="PROSITE" id="PS00107">
    <property type="entry name" value="PROTEIN_KINASE_ATP"/>
    <property type="match status" value="1"/>
</dbReference>
<dbReference type="InterPro" id="IPR050117">
    <property type="entry name" value="MAPK"/>
</dbReference>
<dbReference type="InterPro" id="IPR017441">
    <property type="entry name" value="Protein_kinase_ATP_BS"/>
</dbReference>
<dbReference type="AlphaFoldDB" id="A0AAD9MFW3"/>
<comment type="similarity">
    <text evidence="9">Belongs to the protein kinase superfamily. Ser/Thr protein kinase family. MAP kinase subfamily.</text>
</comment>
<dbReference type="Proteomes" id="UP001255856">
    <property type="component" value="Unassembled WGS sequence"/>
</dbReference>
<evidence type="ECO:0000256" key="3">
    <source>
        <dbReference type="ARBA" id="ARBA00022679"/>
    </source>
</evidence>
<dbReference type="FunFam" id="1.10.510.10:FF:000013">
    <property type="entry name" value="Mitogen-activated protein kinase"/>
    <property type="match status" value="1"/>
</dbReference>
<dbReference type="Pfam" id="PF00069">
    <property type="entry name" value="Pkinase"/>
    <property type="match status" value="1"/>
</dbReference>
<name>A0AAD9MFW3_PROWI</name>
<dbReference type="GO" id="GO:0004707">
    <property type="term" value="F:MAP kinase activity"/>
    <property type="evidence" value="ECO:0007669"/>
    <property type="project" value="UniProtKB-EC"/>
</dbReference>
<protein>
    <recommendedName>
        <fullName evidence="9">Mitogen-activated protein kinase</fullName>
        <ecNumber evidence="9">2.7.11.24</ecNumber>
    </recommendedName>
</protein>
<keyword evidence="9" id="KW-0460">Magnesium</keyword>
<dbReference type="EMBL" id="JASFZW010000014">
    <property type="protein sequence ID" value="KAK2075614.1"/>
    <property type="molecule type" value="Genomic_DNA"/>
</dbReference>
<dbReference type="InterPro" id="IPR003527">
    <property type="entry name" value="MAP_kinase_CS"/>
</dbReference>
<feature type="binding site" evidence="7">
    <location>
        <position position="61"/>
    </location>
    <ligand>
        <name>ATP</name>
        <dbReference type="ChEBI" id="CHEBI:30616"/>
    </ligand>
</feature>
<sequence length="368" mass="40992">MTLQEPDTPGAFLRYHQFKVSGVLFECPSSYAPVKAIGKGAYGIVCSARHTQTNEPVAIKKIAGIFGNPLDAKRTLREAQILRHLAGHSNVVGLRDLFPPPTGPAEYNDVYMVQELADTDLHQIIRSPQPLSDEHICFFLYQMLRGLKYVHSAGIVHRDLKPSNLLINANCDLKICDFGLVREARAGPDVNELMIEYVVTRWYRAPELLLSCADYGPPIDVWSVGCIFAEMLGRKPLFPGKDFVHQLNLVIGTPRSEEIERVPSQEARTYLRSMPYMPAASLATTFPAASPLAIDLLEGMLRFDPAARLTVEAALRHPYLASLHDPADEPDCPRPFDLNGAPSQPTLDQIRYALFQEMVGYNPDLQLL</sequence>
<accession>A0AAD9MFW3</accession>
<evidence type="ECO:0000256" key="7">
    <source>
        <dbReference type="PROSITE-ProRule" id="PRU10141"/>
    </source>
</evidence>
<comment type="cofactor">
    <cofactor evidence="9">
        <name>Mg(2+)</name>
        <dbReference type="ChEBI" id="CHEBI:18420"/>
    </cofactor>
</comment>
<dbReference type="SMART" id="SM00220">
    <property type="entry name" value="S_TKc"/>
    <property type="match status" value="1"/>
</dbReference>
<evidence type="ECO:0000256" key="2">
    <source>
        <dbReference type="ARBA" id="ARBA00022527"/>
    </source>
</evidence>
<comment type="catalytic activity">
    <reaction evidence="9">
        <text>L-threonyl-[protein] + ATP = O-phospho-L-threonyl-[protein] + ADP + H(+)</text>
        <dbReference type="Rhea" id="RHEA:46608"/>
        <dbReference type="Rhea" id="RHEA-COMP:11060"/>
        <dbReference type="Rhea" id="RHEA-COMP:11605"/>
        <dbReference type="ChEBI" id="CHEBI:15378"/>
        <dbReference type="ChEBI" id="CHEBI:30013"/>
        <dbReference type="ChEBI" id="CHEBI:30616"/>
        <dbReference type="ChEBI" id="CHEBI:61977"/>
        <dbReference type="ChEBI" id="CHEBI:456216"/>
        <dbReference type="EC" id="2.7.11.24"/>
    </reaction>
</comment>
<dbReference type="InterPro" id="IPR008271">
    <property type="entry name" value="Ser/Thr_kinase_AS"/>
</dbReference>
<keyword evidence="3 9" id="KW-0808">Transferase</keyword>
<evidence type="ECO:0000259" key="10">
    <source>
        <dbReference type="PROSITE" id="PS50011"/>
    </source>
</evidence>
<dbReference type="PROSITE" id="PS00108">
    <property type="entry name" value="PROTEIN_KINASE_ST"/>
    <property type="match status" value="1"/>
</dbReference>
<evidence type="ECO:0000313" key="12">
    <source>
        <dbReference type="Proteomes" id="UP001255856"/>
    </source>
</evidence>
<dbReference type="Gene3D" id="3.30.200.20">
    <property type="entry name" value="Phosphorylase Kinase, domain 1"/>
    <property type="match status" value="1"/>
</dbReference>
<keyword evidence="12" id="KW-1185">Reference proteome</keyword>
<comment type="activity regulation">
    <text evidence="9">Activated by threonine and tyrosine phosphorylation.</text>
</comment>
<keyword evidence="4 7" id="KW-0547">Nucleotide-binding</keyword>
<comment type="similarity">
    <text evidence="1">Belongs to the protein kinase superfamily. CMGC Ser/Thr protein kinase family. MAP kinase subfamily.</text>
</comment>
<reference evidence="11" key="1">
    <citation type="submission" date="2021-01" db="EMBL/GenBank/DDBJ databases">
        <authorList>
            <person name="Eckstrom K.M.E."/>
        </authorList>
    </citation>
    <scope>NUCLEOTIDE SEQUENCE</scope>
    <source>
        <strain evidence="11">UVCC 0001</strain>
    </source>
</reference>
<proteinExistence type="inferred from homology"/>
<evidence type="ECO:0000256" key="6">
    <source>
        <dbReference type="ARBA" id="ARBA00022840"/>
    </source>
</evidence>
<dbReference type="PROSITE" id="PS01351">
    <property type="entry name" value="MAPK"/>
    <property type="match status" value="1"/>
</dbReference>
<evidence type="ECO:0000256" key="4">
    <source>
        <dbReference type="ARBA" id="ARBA00022741"/>
    </source>
</evidence>
<dbReference type="InterPro" id="IPR000719">
    <property type="entry name" value="Prot_kinase_dom"/>
</dbReference>
<dbReference type="EC" id="2.7.11.24" evidence="9"/>
<organism evidence="11 12">
    <name type="scientific">Prototheca wickerhamii</name>
    <dbReference type="NCBI Taxonomy" id="3111"/>
    <lineage>
        <taxon>Eukaryota</taxon>
        <taxon>Viridiplantae</taxon>
        <taxon>Chlorophyta</taxon>
        <taxon>core chlorophytes</taxon>
        <taxon>Trebouxiophyceae</taxon>
        <taxon>Chlorellales</taxon>
        <taxon>Chlorellaceae</taxon>
        <taxon>Prototheca</taxon>
    </lineage>
</organism>
<evidence type="ECO:0000256" key="8">
    <source>
        <dbReference type="RuleBase" id="RU000304"/>
    </source>
</evidence>
<dbReference type="GO" id="GO:0005524">
    <property type="term" value="F:ATP binding"/>
    <property type="evidence" value="ECO:0007669"/>
    <property type="project" value="UniProtKB-UniRule"/>
</dbReference>
<dbReference type="PANTHER" id="PTHR24055">
    <property type="entry name" value="MITOGEN-ACTIVATED PROTEIN KINASE"/>
    <property type="match status" value="1"/>
</dbReference>
<dbReference type="InterPro" id="IPR011009">
    <property type="entry name" value="Kinase-like_dom_sf"/>
</dbReference>
<keyword evidence="2 8" id="KW-0723">Serine/threonine-protein kinase</keyword>
<keyword evidence="5 9" id="KW-0418">Kinase</keyword>